<keyword evidence="1" id="KW-0472">Membrane</keyword>
<evidence type="ECO:0000313" key="2">
    <source>
        <dbReference type="EMBL" id="MBV7267331.1"/>
    </source>
</evidence>
<sequence length="169" mass="18122">MAMVFGTAIAGVVVTYWLYAGMVGRTAAPGFERFWPWLGVYILSSLGILFGFAMLIVPGIILCVRWAMVLPLVIGAKGPAMASFGESWEKTRGHGWPIFGAFVVLFIGLLIVGLILDGLTELIGGSSSIPELIIMAASEGIYTAIFVALSVAIYRLLNSNTDELAEVFE</sequence>
<proteinExistence type="predicted"/>
<organism evidence="2 3">
    <name type="scientific">Erythrobacter ani</name>
    <dbReference type="NCBI Taxonomy" id="2827235"/>
    <lineage>
        <taxon>Bacteria</taxon>
        <taxon>Pseudomonadati</taxon>
        <taxon>Pseudomonadota</taxon>
        <taxon>Alphaproteobacteria</taxon>
        <taxon>Sphingomonadales</taxon>
        <taxon>Erythrobacteraceae</taxon>
        <taxon>Erythrobacter/Porphyrobacter group</taxon>
        <taxon>Erythrobacter</taxon>
    </lineage>
</organism>
<comment type="caution">
    <text evidence="2">The sequence shown here is derived from an EMBL/GenBank/DDBJ whole genome shotgun (WGS) entry which is preliminary data.</text>
</comment>
<feature type="transmembrane region" description="Helical" evidence="1">
    <location>
        <begin position="64"/>
        <end position="84"/>
    </location>
</feature>
<feature type="transmembrane region" description="Helical" evidence="1">
    <location>
        <begin position="132"/>
        <end position="154"/>
    </location>
</feature>
<dbReference type="Proteomes" id="UP000699975">
    <property type="component" value="Unassembled WGS sequence"/>
</dbReference>
<name>A0ABS6SQK7_9SPHN</name>
<feature type="transmembrane region" description="Helical" evidence="1">
    <location>
        <begin position="96"/>
        <end position="120"/>
    </location>
</feature>
<keyword evidence="3" id="KW-1185">Reference proteome</keyword>
<evidence type="ECO:0000313" key="3">
    <source>
        <dbReference type="Proteomes" id="UP000699975"/>
    </source>
</evidence>
<evidence type="ECO:0000256" key="1">
    <source>
        <dbReference type="SAM" id="Phobius"/>
    </source>
</evidence>
<accession>A0ABS6SQK7</accession>
<keyword evidence="1" id="KW-0812">Transmembrane</keyword>
<reference evidence="2 3" key="1">
    <citation type="submission" date="2021-04" db="EMBL/GenBank/DDBJ databases">
        <authorList>
            <person name="Pira H."/>
            <person name="Risdian C."/>
            <person name="Wink J."/>
        </authorList>
    </citation>
    <scope>NUCLEOTIDE SEQUENCE [LARGE SCALE GENOMIC DNA]</scope>
    <source>
        <strain evidence="2 3">WH131</strain>
    </source>
</reference>
<gene>
    <name evidence="2" type="ORF">KCG45_14185</name>
</gene>
<dbReference type="EMBL" id="JAGSPB010000003">
    <property type="protein sequence ID" value="MBV7267331.1"/>
    <property type="molecule type" value="Genomic_DNA"/>
</dbReference>
<protein>
    <submittedName>
        <fullName evidence="2">Glycerophosphoryl diester phosphodiesterase membrane domain-containing protein</fullName>
    </submittedName>
</protein>
<feature type="transmembrane region" description="Helical" evidence="1">
    <location>
        <begin position="36"/>
        <end position="57"/>
    </location>
</feature>
<keyword evidence="1" id="KW-1133">Transmembrane helix</keyword>